<dbReference type="InParanoid" id="A0A1B1YT70"/>
<protein>
    <recommendedName>
        <fullName evidence="3">Enamine deaminase RidA</fullName>
    </recommendedName>
</protein>
<reference evidence="2" key="1">
    <citation type="submission" date="2016-03" db="EMBL/GenBank/DDBJ databases">
        <title>Complete genome sequence of Solimmundus cernigliae, representing a novel lineage of polycyclic aromatic hydrocarbon degraders within the Gammaproteobacteria.</title>
        <authorList>
            <person name="Singleton D.R."/>
            <person name="Dickey A.N."/>
            <person name="Scholl E.H."/>
            <person name="Wright F.A."/>
            <person name="Aitken M.D."/>
        </authorList>
    </citation>
    <scope>NUCLEOTIDE SEQUENCE [LARGE SCALE GENOMIC DNA]</scope>
    <source>
        <strain evidence="2">TR3.2</strain>
    </source>
</reference>
<dbReference type="AlphaFoldDB" id="A0A1B1YT70"/>
<dbReference type="InterPro" id="IPR035959">
    <property type="entry name" value="RutC-like_sf"/>
</dbReference>
<dbReference type="Pfam" id="PF01042">
    <property type="entry name" value="Ribonuc_L-PSP"/>
    <property type="match status" value="1"/>
</dbReference>
<dbReference type="KEGG" id="gbi:PG2T_06295"/>
<dbReference type="Proteomes" id="UP000092952">
    <property type="component" value="Chromosome"/>
</dbReference>
<dbReference type="OrthoDB" id="6196780at2"/>
<dbReference type="RefSeq" id="WP_068803529.1">
    <property type="nucleotide sequence ID" value="NZ_CP014671.1"/>
</dbReference>
<dbReference type="SUPFAM" id="SSF55298">
    <property type="entry name" value="YjgF-like"/>
    <property type="match status" value="1"/>
</dbReference>
<dbReference type="Gene3D" id="3.30.1330.40">
    <property type="entry name" value="RutC-like"/>
    <property type="match status" value="1"/>
</dbReference>
<dbReference type="PANTHER" id="PTHR43857">
    <property type="entry name" value="BLR7761 PROTEIN"/>
    <property type="match status" value="1"/>
</dbReference>
<dbReference type="CDD" id="cd06154">
    <property type="entry name" value="YjgF_YER057c_UK114_like_6"/>
    <property type="match status" value="1"/>
</dbReference>
<dbReference type="InterPro" id="IPR006175">
    <property type="entry name" value="YjgF/YER057c/UK114"/>
</dbReference>
<gene>
    <name evidence="1" type="ORF">PG2T_06295</name>
</gene>
<proteinExistence type="predicted"/>
<sequence length="130" mass="13608">MQLSRYAVGSIGEQAFGFCQAVRRGPHVAVSGSTGRDIDGHIVPGGAYAQARQAIENLQTALAAVGGSLADVIRTRVFIVDITEWEAVARAHCEAFAEHPPASSLIGVNALFEPDILVEIEADAIIADGP</sequence>
<keyword evidence="2" id="KW-1185">Reference proteome</keyword>
<evidence type="ECO:0000313" key="1">
    <source>
        <dbReference type="EMBL" id="ANX03843.1"/>
    </source>
</evidence>
<dbReference type="EMBL" id="CP014671">
    <property type="protein sequence ID" value="ANX03843.1"/>
    <property type="molecule type" value="Genomic_DNA"/>
</dbReference>
<name>A0A1B1YT70_9GAMM</name>
<evidence type="ECO:0008006" key="3">
    <source>
        <dbReference type="Google" id="ProtNLM"/>
    </source>
</evidence>
<accession>A0A1B1YT70</accession>
<evidence type="ECO:0000313" key="2">
    <source>
        <dbReference type="Proteomes" id="UP000092952"/>
    </source>
</evidence>
<dbReference type="PANTHER" id="PTHR43857:SF1">
    <property type="entry name" value="YJGH FAMILY PROTEIN"/>
    <property type="match status" value="1"/>
</dbReference>
<organism evidence="1 2">
    <name type="scientific">Immundisolibacter cernigliae</name>
    <dbReference type="NCBI Taxonomy" id="1810504"/>
    <lineage>
        <taxon>Bacteria</taxon>
        <taxon>Pseudomonadati</taxon>
        <taxon>Pseudomonadota</taxon>
        <taxon>Gammaproteobacteria</taxon>
        <taxon>Immundisolibacterales</taxon>
        <taxon>Immundisolibacteraceae</taxon>
        <taxon>Immundisolibacter</taxon>
    </lineage>
</organism>
<dbReference type="STRING" id="1810504.PG2T_06295"/>